<feature type="transmembrane region" description="Helical" evidence="6">
    <location>
        <begin position="159"/>
        <end position="177"/>
    </location>
</feature>
<dbReference type="EMBL" id="JAUYVI010000003">
    <property type="protein sequence ID" value="MDQ7247883.1"/>
    <property type="molecule type" value="Genomic_DNA"/>
</dbReference>
<feature type="transmembrane region" description="Helical" evidence="6">
    <location>
        <begin position="128"/>
        <end position="147"/>
    </location>
</feature>
<reference evidence="9" key="1">
    <citation type="submission" date="2023-08" db="EMBL/GenBank/DDBJ databases">
        <title>Rhodospirillaceae gen. nov., a novel taxon isolated from the Yangtze River Yuezi River estuary sludge.</title>
        <authorList>
            <person name="Ruan L."/>
        </authorList>
    </citation>
    <scope>NUCLEOTIDE SEQUENCE [LARGE SCALE GENOMIC DNA]</scope>
    <source>
        <strain evidence="9">R-7</strain>
    </source>
</reference>
<dbReference type="PANTHER" id="PTHR32322:SF2">
    <property type="entry name" value="EAMA DOMAIN-CONTAINING PROTEIN"/>
    <property type="match status" value="1"/>
</dbReference>
<protein>
    <submittedName>
        <fullName evidence="8">DMT family transporter</fullName>
    </submittedName>
</protein>
<dbReference type="Proteomes" id="UP001230156">
    <property type="component" value="Unassembled WGS sequence"/>
</dbReference>
<keyword evidence="3 6" id="KW-0812">Transmembrane</keyword>
<feature type="transmembrane region" description="Helical" evidence="6">
    <location>
        <begin position="99"/>
        <end position="116"/>
    </location>
</feature>
<dbReference type="PANTHER" id="PTHR32322">
    <property type="entry name" value="INNER MEMBRANE TRANSPORTER"/>
    <property type="match status" value="1"/>
</dbReference>
<feature type="transmembrane region" description="Helical" evidence="6">
    <location>
        <begin position="220"/>
        <end position="241"/>
    </location>
</feature>
<evidence type="ECO:0000256" key="3">
    <source>
        <dbReference type="ARBA" id="ARBA00022692"/>
    </source>
</evidence>
<evidence type="ECO:0000256" key="6">
    <source>
        <dbReference type="SAM" id="Phobius"/>
    </source>
</evidence>
<evidence type="ECO:0000256" key="1">
    <source>
        <dbReference type="ARBA" id="ARBA00004141"/>
    </source>
</evidence>
<evidence type="ECO:0000256" key="4">
    <source>
        <dbReference type="ARBA" id="ARBA00022989"/>
    </source>
</evidence>
<comment type="subcellular location">
    <subcellularLocation>
        <location evidence="1">Membrane</location>
        <topology evidence="1">Multi-pass membrane protein</topology>
    </subcellularLocation>
</comment>
<feature type="transmembrane region" description="Helical" evidence="6">
    <location>
        <begin position="45"/>
        <end position="64"/>
    </location>
</feature>
<feature type="transmembrane region" description="Helical" evidence="6">
    <location>
        <begin position="76"/>
        <end position="93"/>
    </location>
</feature>
<dbReference type="InterPro" id="IPR000620">
    <property type="entry name" value="EamA_dom"/>
</dbReference>
<comment type="similarity">
    <text evidence="2">Belongs to the EamA transporter family.</text>
</comment>
<evidence type="ECO:0000313" key="8">
    <source>
        <dbReference type="EMBL" id="MDQ7247883.1"/>
    </source>
</evidence>
<evidence type="ECO:0000256" key="2">
    <source>
        <dbReference type="ARBA" id="ARBA00007362"/>
    </source>
</evidence>
<keyword evidence="9" id="KW-1185">Reference proteome</keyword>
<gene>
    <name evidence="8" type="ORF">Q8A70_09405</name>
</gene>
<keyword evidence="5 6" id="KW-0472">Membrane</keyword>
<dbReference type="Pfam" id="PF00892">
    <property type="entry name" value="EamA"/>
    <property type="match status" value="2"/>
</dbReference>
<accession>A0ABU0YMA3</accession>
<organism evidence="8 9">
    <name type="scientific">Dongia sedimenti</name>
    <dbReference type="NCBI Taxonomy" id="3064282"/>
    <lineage>
        <taxon>Bacteria</taxon>
        <taxon>Pseudomonadati</taxon>
        <taxon>Pseudomonadota</taxon>
        <taxon>Alphaproteobacteria</taxon>
        <taxon>Rhodospirillales</taxon>
        <taxon>Dongiaceae</taxon>
        <taxon>Dongia</taxon>
    </lineage>
</organism>
<dbReference type="SUPFAM" id="SSF103481">
    <property type="entry name" value="Multidrug resistance efflux transporter EmrE"/>
    <property type="match status" value="2"/>
</dbReference>
<sequence length="305" mass="31671">MSGQVQGQGQSVLLPSLAVAASAVFWGTTWIPLREIDGPGVPAEWSGLLIYLVPALLVLPMILIRRHRVIAGGLPLLVAAVAVGACNGLFAVSMVFGEIGIVILLFYLNPIWATVLERVVIGTPIAGFRWAGIGLGLLGLVALQGLAGRWPFPSNAAEWMGLGAGVCWAVGLVATNVARDSSMVEKTFLQFVFAALTAGLLIFLLGWTDQHPTVAGLSASLPWILAAAALWVVPAMGLSLWGASHMSPARASMLLMLEVLVGVGSAAWLAGEELGLNKIVGGALILSASLVEAWGSARADAKRVG</sequence>
<name>A0ABU0YMA3_9PROT</name>
<evidence type="ECO:0000313" key="9">
    <source>
        <dbReference type="Proteomes" id="UP001230156"/>
    </source>
</evidence>
<dbReference type="RefSeq" id="WP_379955326.1">
    <property type="nucleotide sequence ID" value="NZ_JAUYVI010000003.1"/>
</dbReference>
<feature type="domain" description="EamA" evidence="7">
    <location>
        <begin position="158"/>
        <end position="290"/>
    </location>
</feature>
<evidence type="ECO:0000259" key="7">
    <source>
        <dbReference type="Pfam" id="PF00892"/>
    </source>
</evidence>
<feature type="transmembrane region" description="Helical" evidence="6">
    <location>
        <begin position="12"/>
        <end position="33"/>
    </location>
</feature>
<keyword evidence="4 6" id="KW-1133">Transmembrane helix</keyword>
<feature type="transmembrane region" description="Helical" evidence="6">
    <location>
        <begin position="189"/>
        <end position="208"/>
    </location>
</feature>
<dbReference type="InterPro" id="IPR050638">
    <property type="entry name" value="AA-Vitamin_Transporters"/>
</dbReference>
<proteinExistence type="inferred from homology"/>
<feature type="domain" description="EamA" evidence="7">
    <location>
        <begin position="17"/>
        <end position="141"/>
    </location>
</feature>
<comment type="caution">
    <text evidence="8">The sequence shown here is derived from an EMBL/GenBank/DDBJ whole genome shotgun (WGS) entry which is preliminary data.</text>
</comment>
<dbReference type="InterPro" id="IPR037185">
    <property type="entry name" value="EmrE-like"/>
</dbReference>
<evidence type="ECO:0000256" key="5">
    <source>
        <dbReference type="ARBA" id="ARBA00023136"/>
    </source>
</evidence>